<dbReference type="InterPro" id="IPR047021">
    <property type="entry name" value="REXO1/3/4-like"/>
</dbReference>
<comment type="subcellular location">
    <subcellularLocation>
        <location evidence="1">Nucleus</location>
    </subcellularLocation>
</comment>
<dbReference type="CDD" id="cd06145">
    <property type="entry name" value="REX1_like"/>
    <property type="match status" value="1"/>
</dbReference>
<dbReference type="PANTHER" id="PTHR12801:SF82">
    <property type="entry name" value="RNA EXONUCLEASE 5"/>
    <property type="match status" value="1"/>
</dbReference>
<dbReference type="SUPFAM" id="SSF53098">
    <property type="entry name" value="Ribonuclease H-like"/>
    <property type="match status" value="1"/>
</dbReference>
<dbReference type="KEGG" id="ovi:T265_02383"/>
<keyword evidence="3" id="KW-0540">Nuclease</keyword>
<evidence type="ECO:0000259" key="8">
    <source>
        <dbReference type="SMART" id="SM00479"/>
    </source>
</evidence>
<keyword evidence="4" id="KW-0378">Hydrolase</keyword>
<dbReference type="GO" id="GO:0003676">
    <property type="term" value="F:nucleic acid binding"/>
    <property type="evidence" value="ECO:0007669"/>
    <property type="project" value="InterPro"/>
</dbReference>
<name>A0A074ZZ95_OPIVI</name>
<feature type="region of interest" description="Disordered" evidence="7">
    <location>
        <begin position="633"/>
        <end position="662"/>
    </location>
</feature>
<feature type="region of interest" description="Disordered" evidence="7">
    <location>
        <begin position="274"/>
        <end position="304"/>
    </location>
</feature>
<dbReference type="Proteomes" id="UP000054324">
    <property type="component" value="Unassembled WGS sequence"/>
</dbReference>
<feature type="region of interest" description="Disordered" evidence="7">
    <location>
        <begin position="564"/>
        <end position="595"/>
    </location>
</feature>
<evidence type="ECO:0000313" key="9">
    <source>
        <dbReference type="EMBL" id="KER31327.1"/>
    </source>
</evidence>
<gene>
    <name evidence="9" type="ORF">T265_02383</name>
</gene>
<feature type="compositionally biased region" description="Basic and acidic residues" evidence="7">
    <location>
        <begin position="567"/>
        <end position="582"/>
    </location>
</feature>
<keyword evidence="6" id="KW-0539">Nucleus</keyword>
<dbReference type="InterPro" id="IPR013520">
    <property type="entry name" value="Ribonucl_H"/>
</dbReference>
<dbReference type="AlphaFoldDB" id="A0A074ZZ95"/>
<dbReference type="PANTHER" id="PTHR12801">
    <property type="entry name" value="RNA EXONUCLEASE REXO1 / RECO3 FAMILY MEMBER-RELATED"/>
    <property type="match status" value="1"/>
</dbReference>
<dbReference type="GO" id="GO:0004527">
    <property type="term" value="F:exonuclease activity"/>
    <property type="evidence" value="ECO:0007669"/>
    <property type="project" value="UniProtKB-KW"/>
</dbReference>
<evidence type="ECO:0000256" key="1">
    <source>
        <dbReference type="ARBA" id="ARBA00004123"/>
    </source>
</evidence>
<reference evidence="9 10" key="1">
    <citation type="submission" date="2013-11" db="EMBL/GenBank/DDBJ databases">
        <title>Opisthorchis viverrini - life in the bile duct.</title>
        <authorList>
            <person name="Young N.D."/>
            <person name="Nagarajan N."/>
            <person name="Lin S.J."/>
            <person name="Korhonen P.K."/>
            <person name="Jex A.R."/>
            <person name="Hall R.S."/>
            <person name="Safavi-Hemami H."/>
            <person name="Kaewkong W."/>
            <person name="Bertrand D."/>
            <person name="Gao S."/>
            <person name="Seet Q."/>
            <person name="Wongkham S."/>
            <person name="Teh B.T."/>
            <person name="Wongkham C."/>
            <person name="Intapan P.M."/>
            <person name="Maleewong W."/>
            <person name="Yang X."/>
            <person name="Hu M."/>
            <person name="Wang Z."/>
            <person name="Hofmann A."/>
            <person name="Sternberg P.W."/>
            <person name="Tan P."/>
            <person name="Wang J."/>
            <person name="Gasser R.B."/>
        </authorList>
    </citation>
    <scope>NUCLEOTIDE SEQUENCE [LARGE SCALE GENOMIC DNA]</scope>
</reference>
<evidence type="ECO:0000256" key="3">
    <source>
        <dbReference type="ARBA" id="ARBA00022722"/>
    </source>
</evidence>
<dbReference type="InterPro" id="IPR034922">
    <property type="entry name" value="REX1-like_exo"/>
</dbReference>
<dbReference type="GeneID" id="20316571"/>
<dbReference type="FunFam" id="3.30.420.10:FF:000019">
    <property type="entry name" value="RNA exonuclease NEF-sp"/>
    <property type="match status" value="1"/>
</dbReference>
<accession>A0A074ZZ95</accession>
<dbReference type="SMART" id="SM00479">
    <property type="entry name" value="EXOIII"/>
    <property type="match status" value="1"/>
</dbReference>
<dbReference type="Pfam" id="PF00929">
    <property type="entry name" value="RNase_T"/>
    <property type="match status" value="1"/>
</dbReference>
<proteinExistence type="inferred from homology"/>
<protein>
    <recommendedName>
        <fullName evidence="8">Exonuclease domain-containing protein</fullName>
    </recommendedName>
</protein>
<evidence type="ECO:0000256" key="4">
    <source>
        <dbReference type="ARBA" id="ARBA00022801"/>
    </source>
</evidence>
<dbReference type="RefSeq" id="XP_009164880.1">
    <property type="nucleotide sequence ID" value="XM_009166616.1"/>
</dbReference>
<feature type="domain" description="Exonuclease" evidence="8">
    <location>
        <begin position="358"/>
        <end position="517"/>
    </location>
</feature>
<dbReference type="CTD" id="20316571"/>
<comment type="similarity">
    <text evidence="2">Belongs to the REXO1/REXO3 family.</text>
</comment>
<dbReference type="InterPro" id="IPR012337">
    <property type="entry name" value="RNaseH-like_sf"/>
</dbReference>
<evidence type="ECO:0000256" key="2">
    <source>
        <dbReference type="ARBA" id="ARBA00006357"/>
    </source>
</evidence>
<dbReference type="EMBL" id="KL596647">
    <property type="protein sequence ID" value="KER31327.1"/>
    <property type="molecule type" value="Genomic_DNA"/>
</dbReference>
<dbReference type="OrthoDB" id="206335at2759"/>
<dbReference type="GO" id="GO:0005634">
    <property type="term" value="C:nucleus"/>
    <property type="evidence" value="ECO:0007669"/>
    <property type="project" value="UniProtKB-SubCell"/>
</dbReference>
<keyword evidence="10" id="KW-1185">Reference proteome</keyword>
<evidence type="ECO:0000256" key="5">
    <source>
        <dbReference type="ARBA" id="ARBA00022839"/>
    </source>
</evidence>
<keyword evidence="5" id="KW-0269">Exonuclease</keyword>
<evidence type="ECO:0000313" key="10">
    <source>
        <dbReference type="Proteomes" id="UP000054324"/>
    </source>
</evidence>
<dbReference type="Gene3D" id="3.30.420.10">
    <property type="entry name" value="Ribonuclease H-like superfamily/Ribonuclease H"/>
    <property type="match status" value="1"/>
</dbReference>
<organism evidence="9 10">
    <name type="scientific">Opisthorchis viverrini</name>
    <name type="common">Southeast Asian liver fluke</name>
    <dbReference type="NCBI Taxonomy" id="6198"/>
    <lineage>
        <taxon>Eukaryota</taxon>
        <taxon>Metazoa</taxon>
        <taxon>Spiralia</taxon>
        <taxon>Lophotrochozoa</taxon>
        <taxon>Platyhelminthes</taxon>
        <taxon>Trematoda</taxon>
        <taxon>Digenea</taxon>
        <taxon>Opisthorchiida</taxon>
        <taxon>Opisthorchiata</taxon>
        <taxon>Opisthorchiidae</taxon>
        <taxon>Opisthorchis</taxon>
    </lineage>
</organism>
<dbReference type="InterPro" id="IPR036397">
    <property type="entry name" value="RNaseH_sf"/>
</dbReference>
<evidence type="ECO:0000256" key="7">
    <source>
        <dbReference type="SAM" id="MobiDB-lite"/>
    </source>
</evidence>
<dbReference type="STRING" id="6198.A0A074ZZ95"/>
<sequence length="781" mass="87564">MKIDAKKHLGIWVSLNSSLSLHHEKSAQNAFAILRMFRCPISRITRMEFQIIYGAYFRPLLVYVNEVVNSRPSKDVTLIERVQRAATRMVAGLKSANYETRLAMLDLFPLEYGRLRGDLILKNALFEQSLANRLYAVDPANARRGHSKKFSSYYKMGTLRQDNPIVGGHDRYGYQSLAILHQSYRLPFSPLASYHTQQALCFYTPTAYNHTWEAEILQVPRSHLSKHALNMVDKNLPITSPAPRREWVKHTVTEAAAELDRLTRLADRICSSDEPVPQVTTKGNAPKRKLDMTRPFPMPATGSPDAFDRTKLLMNLEQMLYERIPVPAELDEQSKRGASNPAYVPSKTAYQPVSSTSPMFAIDCEMVVTKLGSELARVTMVDESNFVVFDRLVKPENPVEDYVTKFSGITRDMLAPVTTTVADIQREVDELLPPDAILVGHSIANDLQAMKIYHPYLIDTSVIYNLKGARTSKARLRFLAEHFLGRMIQTGTSGHSSAEDAIATMDLVRLKLSQDLSFGDVTTSWRFPEHYYALPSAIRSKGFSVGLLKISHVPQLCFSVHKPSNRKRVDHDTKPSEDKPSDDVIPTGPSVDNVHPAFRSKVTELRQSYRFLGPPVHFLTRLLKDSNIPFSYAPTHESDDPQGATSNGRSAFPEVTDSHLSRPSTKLANHLAESARTNRFILAKVHCPSEWNEEKCNKKLTKLSSNLYRGLPEHSLLIVICTGEGLDSSAPSAGPILGSNDVDANSRLRSSILSAQMLENAKRYAYITLTKPQQPTTNEES</sequence>
<evidence type="ECO:0000256" key="6">
    <source>
        <dbReference type="ARBA" id="ARBA00023242"/>
    </source>
</evidence>